<dbReference type="GO" id="GO:0043527">
    <property type="term" value="C:tRNA methyltransferase complex"/>
    <property type="evidence" value="ECO:0007669"/>
    <property type="project" value="TreeGrafter"/>
</dbReference>
<dbReference type="PROSITE" id="PS51625">
    <property type="entry name" value="SAM_MT_TRMB"/>
    <property type="match status" value="1"/>
</dbReference>
<dbReference type="CDD" id="cd02440">
    <property type="entry name" value="AdoMet_MTases"/>
    <property type="match status" value="1"/>
</dbReference>
<dbReference type="GO" id="GO:0008176">
    <property type="term" value="F:tRNA (guanine(46)-N7)-methyltransferase activity"/>
    <property type="evidence" value="ECO:0007669"/>
    <property type="project" value="UniProtKB-UniRule"/>
</dbReference>
<dbReference type="SUPFAM" id="SSF53335">
    <property type="entry name" value="S-adenosyl-L-methionine-dependent methyltransferases"/>
    <property type="match status" value="1"/>
</dbReference>
<dbReference type="NCBIfam" id="TIGR00091">
    <property type="entry name" value="tRNA (guanosine(46)-N7)-methyltransferase TrmB"/>
    <property type="match status" value="1"/>
</dbReference>
<protein>
    <recommendedName>
        <fullName evidence="7">tRNA (guanine-N(7)-)-methyltransferase</fullName>
        <ecNumber evidence="7">2.1.1.33</ecNumber>
    </recommendedName>
    <alternativeName>
        <fullName evidence="7">tRNA (guanine(46)-N(7))-methyltransferase</fullName>
    </alternativeName>
    <alternativeName>
        <fullName evidence="7">tRNA(m7G46)-methyltransferase</fullName>
    </alternativeName>
</protein>
<comment type="function">
    <text evidence="2 7">Catalyzes the formation of N(7)-methylguanine at position 46 (m7G46) in tRNA.</text>
</comment>
<name>A0A086CI20_9CHRO</name>
<keyword evidence="4 7" id="KW-0808">Transferase</keyword>
<dbReference type="EC" id="2.1.1.33" evidence="7"/>
<evidence type="ECO:0000256" key="7">
    <source>
        <dbReference type="HAMAP-Rule" id="MF_01057"/>
    </source>
</evidence>
<dbReference type="Gene3D" id="3.40.50.150">
    <property type="entry name" value="Vaccinia Virus protein VP39"/>
    <property type="match status" value="1"/>
</dbReference>
<evidence type="ECO:0000256" key="4">
    <source>
        <dbReference type="ARBA" id="ARBA00022679"/>
    </source>
</evidence>
<dbReference type="PANTHER" id="PTHR23417">
    <property type="entry name" value="3-DEOXY-D-MANNO-OCTULOSONIC-ACID TRANSFERASE/TRNA GUANINE-N 7 - -METHYLTRANSFERASE"/>
    <property type="match status" value="1"/>
</dbReference>
<proteinExistence type="inferred from homology"/>
<keyword evidence="6 7" id="KW-0819">tRNA processing</keyword>
<feature type="binding site" evidence="7">
    <location>
        <position position="118"/>
    </location>
    <ligand>
        <name>S-adenosyl-L-methionine</name>
        <dbReference type="ChEBI" id="CHEBI:59789"/>
    </ligand>
</feature>
<dbReference type="Proteomes" id="UP000028922">
    <property type="component" value="Unassembled WGS sequence"/>
</dbReference>
<dbReference type="InterPro" id="IPR055361">
    <property type="entry name" value="tRNA_methyltr_TrmB_bact"/>
</dbReference>
<dbReference type="PATRIC" id="fig|1527444.3.peg.205"/>
<comment type="pathway">
    <text evidence="7">tRNA modification; N(7)-methylguanine-tRNA biosynthesis.</text>
</comment>
<feature type="binding site" evidence="7">
    <location>
        <position position="154"/>
    </location>
    <ligand>
        <name>substrate</name>
    </ligand>
</feature>
<dbReference type="UniPathway" id="UPA00989"/>
<gene>
    <name evidence="7" type="primary">trmB</name>
    <name evidence="8" type="ORF">ucyna2_00212</name>
</gene>
<evidence type="ECO:0000256" key="2">
    <source>
        <dbReference type="ARBA" id="ARBA00003015"/>
    </source>
</evidence>
<evidence type="ECO:0000256" key="1">
    <source>
        <dbReference type="ARBA" id="ARBA00000142"/>
    </source>
</evidence>
<comment type="caution">
    <text evidence="7">Lacks conserved residue(s) required for the propagation of feature annotation.</text>
</comment>
<feature type="binding site" evidence="7">
    <location>
        <position position="122"/>
    </location>
    <ligand>
        <name>substrate</name>
    </ligand>
</feature>
<feature type="binding site" evidence="7">
    <location>
        <position position="40"/>
    </location>
    <ligand>
        <name>S-adenosyl-L-methionine</name>
        <dbReference type="ChEBI" id="CHEBI:59789"/>
    </ligand>
</feature>
<dbReference type="InterPro" id="IPR003358">
    <property type="entry name" value="tRNA_(Gua-N-7)_MeTrfase_Trmb"/>
</dbReference>
<dbReference type="PANTHER" id="PTHR23417:SF21">
    <property type="entry name" value="TRNA (GUANINE-N(7)-)-METHYLTRANSFERASE"/>
    <property type="match status" value="1"/>
</dbReference>
<sequence>MARIRIRQHVNPLSIKYKKNIFLPSWDEIYINTNNPLHLDIGCARGKFLLKMALLYPDINFLGIEIRESLVIEANENCNRLKLSNLYFLFCNINTHIEPLLQSFQPGILNCVSIQFPDPWFKRSHQKRRVAQADLVCTVSNNLSKNGYIFLQSDIQSITREMEGEFMKNSALYEHYERTGLTANYFTILTEREAATLNKSKSVYRTLLQPAHNYN</sequence>
<keyword evidence="3 7" id="KW-0489">Methyltransferase</keyword>
<dbReference type="STRING" id="1527444.ucyna2_00212"/>
<comment type="catalytic activity">
    <reaction evidence="1 7">
        <text>guanosine(46) in tRNA + S-adenosyl-L-methionine = N(7)-methylguanosine(46) in tRNA + S-adenosyl-L-homocysteine</text>
        <dbReference type="Rhea" id="RHEA:42708"/>
        <dbReference type="Rhea" id="RHEA-COMP:10188"/>
        <dbReference type="Rhea" id="RHEA-COMP:10189"/>
        <dbReference type="ChEBI" id="CHEBI:57856"/>
        <dbReference type="ChEBI" id="CHEBI:59789"/>
        <dbReference type="ChEBI" id="CHEBI:74269"/>
        <dbReference type="ChEBI" id="CHEBI:74480"/>
        <dbReference type="EC" id="2.1.1.33"/>
    </reaction>
</comment>
<evidence type="ECO:0000313" key="9">
    <source>
        <dbReference type="Proteomes" id="UP000028922"/>
    </source>
</evidence>
<keyword evidence="5 7" id="KW-0949">S-adenosyl-L-methionine</keyword>
<evidence type="ECO:0000256" key="6">
    <source>
        <dbReference type="ARBA" id="ARBA00022694"/>
    </source>
</evidence>
<evidence type="ECO:0000256" key="3">
    <source>
        <dbReference type="ARBA" id="ARBA00022603"/>
    </source>
</evidence>
<comment type="caution">
    <text evidence="8">The sequence shown here is derived from an EMBL/GenBank/DDBJ whole genome shotgun (WGS) entry which is preliminary data.</text>
</comment>
<evidence type="ECO:0000256" key="5">
    <source>
        <dbReference type="ARBA" id="ARBA00022691"/>
    </source>
</evidence>
<dbReference type="AlphaFoldDB" id="A0A086CI20"/>
<comment type="similarity">
    <text evidence="7">Belongs to the class I-like SAM-binding methyltransferase superfamily. TrmB family.</text>
</comment>
<organism evidence="8 9">
    <name type="scientific">Candidatus Atelocyanobacterium thalassa isolate SIO64986</name>
    <dbReference type="NCBI Taxonomy" id="1527444"/>
    <lineage>
        <taxon>Bacteria</taxon>
        <taxon>Bacillati</taxon>
        <taxon>Cyanobacteriota</taxon>
        <taxon>Cyanophyceae</taxon>
        <taxon>Oscillatoriophycideae</taxon>
        <taxon>Chroococcales</taxon>
        <taxon>Aphanothecaceae</taxon>
        <taxon>Candidatus Atelocyanobacterium</taxon>
        <taxon>Candidatus Atelocyanobacterium thalassae</taxon>
    </lineage>
</organism>
<feature type="binding site" evidence="7">
    <location>
        <position position="92"/>
    </location>
    <ligand>
        <name>S-adenosyl-L-methionine</name>
        <dbReference type="ChEBI" id="CHEBI:59789"/>
    </ligand>
</feature>
<dbReference type="Pfam" id="PF02390">
    <property type="entry name" value="Methyltransf_4"/>
    <property type="match status" value="1"/>
</dbReference>
<dbReference type="eggNOG" id="COG0220">
    <property type="taxonomic scope" value="Bacteria"/>
</dbReference>
<dbReference type="InterPro" id="IPR029063">
    <property type="entry name" value="SAM-dependent_MTases_sf"/>
</dbReference>
<reference evidence="8 9" key="1">
    <citation type="submission" date="2014-08" db="EMBL/GenBank/DDBJ databases">
        <title>Comparative genomics reveals surprising divergence of two closely related strains of uncultivated UCYN-A cyanobacteria.</title>
        <authorList>
            <person name="Bombar D."/>
            <person name="Heller P."/>
            <person name="Sanchez-Baracaldo P."/>
            <person name="Carter B.J."/>
            <person name="Zert J.P."/>
        </authorList>
    </citation>
    <scope>NUCLEOTIDE SEQUENCE [LARGE SCALE GENOMIC DNA]</scope>
</reference>
<dbReference type="EMBL" id="JPSP01000002">
    <property type="protein sequence ID" value="KFF41834.1"/>
    <property type="molecule type" value="Genomic_DNA"/>
</dbReference>
<feature type="binding site" evidence="7">
    <location>
        <position position="65"/>
    </location>
    <ligand>
        <name>S-adenosyl-L-methionine</name>
        <dbReference type="ChEBI" id="CHEBI:59789"/>
    </ligand>
</feature>
<evidence type="ECO:0000313" key="8">
    <source>
        <dbReference type="EMBL" id="KFF41834.1"/>
    </source>
</evidence>
<dbReference type="HAMAP" id="MF_01057">
    <property type="entry name" value="tRNA_methyltr_TrmB"/>
    <property type="match status" value="1"/>
</dbReference>
<accession>A0A086CI20</accession>